<organism evidence="1 2">
    <name type="scientific">Roridomyces roridus</name>
    <dbReference type="NCBI Taxonomy" id="1738132"/>
    <lineage>
        <taxon>Eukaryota</taxon>
        <taxon>Fungi</taxon>
        <taxon>Dikarya</taxon>
        <taxon>Basidiomycota</taxon>
        <taxon>Agaricomycotina</taxon>
        <taxon>Agaricomycetes</taxon>
        <taxon>Agaricomycetidae</taxon>
        <taxon>Agaricales</taxon>
        <taxon>Marasmiineae</taxon>
        <taxon>Mycenaceae</taxon>
        <taxon>Roridomyces</taxon>
    </lineage>
</organism>
<dbReference type="AlphaFoldDB" id="A0AAD7BYE6"/>
<protein>
    <recommendedName>
        <fullName evidence="3">SnoaL-like domain-containing protein</fullName>
    </recommendedName>
</protein>
<evidence type="ECO:0008006" key="3">
    <source>
        <dbReference type="Google" id="ProtNLM"/>
    </source>
</evidence>
<dbReference type="Proteomes" id="UP001221142">
    <property type="component" value="Unassembled WGS sequence"/>
</dbReference>
<dbReference type="SUPFAM" id="SSF54427">
    <property type="entry name" value="NTF2-like"/>
    <property type="match status" value="1"/>
</dbReference>
<comment type="caution">
    <text evidence="1">The sequence shown here is derived from an EMBL/GenBank/DDBJ whole genome shotgun (WGS) entry which is preliminary data.</text>
</comment>
<proteinExistence type="predicted"/>
<dbReference type="Gene3D" id="3.10.450.50">
    <property type="match status" value="1"/>
</dbReference>
<gene>
    <name evidence="1" type="ORF">FB45DRAFT_743357</name>
</gene>
<sequence>MSFTLTPAHIASLLDPVKEGNFTPFMDAIDPDVHWILASETKDASRGTGVHNKATWATELMGPLSARLESQKMSISSVEVRVIGNKAIIEAFGAGTQKNGKPYSNRFAWFLTFSSETGKIVKINEYLDTAMVQEILQTNPL</sequence>
<evidence type="ECO:0000313" key="1">
    <source>
        <dbReference type="EMBL" id="KAJ7634383.1"/>
    </source>
</evidence>
<reference evidence="1" key="1">
    <citation type="submission" date="2023-03" db="EMBL/GenBank/DDBJ databases">
        <title>Massive genome expansion in bonnet fungi (Mycena s.s.) driven by repeated elements and novel gene families across ecological guilds.</title>
        <authorList>
            <consortium name="Lawrence Berkeley National Laboratory"/>
            <person name="Harder C.B."/>
            <person name="Miyauchi S."/>
            <person name="Viragh M."/>
            <person name="Kuo A."/>
            <person name="Thoen E."/>
            <person name="Andreopoulos B."/>
            <person name="Lu D."/>
            <person name="Skrede I."/>
            <person name="Drula E."/>
            <person name="Henrissat B."/>
            <person name="Morin E."/>
            <person name="Kohler A."/>
            <person name="Barry K."/>
            <person name="LaButti K."/>
            <person name="Morin E."/>
            <person name="Salamov A."/>
            <person name="Lipzen A."/>
            <person name="Mereny Z."/>
            <person name="Hegedus B."/>
            <person name="Baldrian P."/>
            <person name="Stursova M."/>
            <person name="Weitz H."/>
            <person name="Taylor A."/>
            <person name="Grigoriev I.V."/>
            <person name="Nagy L.G."/>
            <person name="Martin F."/>
            <person name="Kauserud H."/>
        </authorList>
    </citation>
    <scope>NUCLEOTIDE SEQUENCE</scope>
    <source>
        <strain evidence="1">9284</strain>
    </source>
</reference>
<name>A0AAD7BYE6_9AGAR</name>
<dbReference type="PANTHER" id="PTHR41252:SF1">
    <property type="entry name" value="BLR2505 PROTEIN"/>
    <property type="match status" value="1"/>
</dbReference>
<keyword evidence="2" id="KW-1185">Reference proteome</keyword>
<dbReference type="InterPro" id="IPR032710">
    <property type="entry name" value="NTF2-like_dom_sf"/>
</dbReference>
<dbReference type="EMBL" id="JARKIF010000007">
    <property type="protein sequence ID" value="KAJ7634383.1"/>
    <property type="molecule type" value="Genomic_DNA"/>
</dbReference>
<evidence type="ECO:0000313" key="2">
    <source>
        <dbReference type="Proteomes" id="UP001221142"/>
    </source>
</evidence>
<accession>A0AAD7BYE6</accession>
<dbReference type="PANTHER" id="PTHR41252">
    <property type="entry name" value="BLR2505 PROTEIN"/>
    <property type="match status" value="1"/>
</dbReference>